<dbReference type="InParanoid" id="Q9RTJ2"/>
<accession>Q9RTJ2</accession>
<feature type="compositionally biased region" description="Basic and acidic residues" evidence="1">
    <location>
        <begin position="23"/>
        <end position="35"/>
    </location>
</feature>
<dbReference type="KEGG" id="dra:DR_1772"/>
<organism evidence="2 3">
    <name type="scientific">Deinococcus radiodurans (strain ATCC 13939 / DSM 20539 / JCM 16871 / CCUG 27074 / LMG 4051 / NBRC 15346 / NCIMB 9279 / VKM B-1422 / R1)</name>
    <dbReference type="NCBI Taxonomy" id="243230"/>
    <lineage>
        <taxon>Bacteria</taxon>
        <taxon>Thermotogati</taxon>
        <taxon>Deinococcota</taxon>
        <taxon>Deinococci</taxon>
        <taxon>Deinococcales</taxon>
        <taxon>Deinococcaceae</taxon>
        <taxon>Deinococcus</taxon>
    </lineage>
</organism>
<feature type="region of interest" description="Disordered" evidence="1">
    <location>
        <begin position="1"/>
        <end position="39"/>
    </location>
</feature>
<dbReference type="STRING" id="243230.DR_1772"/>
<dbReference type="PaxDb" id="243230-DR_1772"/>
<protein>
    <submittedName>
        <fullName evidence="2">Uncharacterized protein</fullName>
    </submittedName>
</protein>
<dbReference type="AlphaFoldDB" id="Q9RTJ2"/>
<evidence type="ECO:0000313" key="2">
    <source>
        <dbReference type="EMBL" id="AAF11334.1"/>
    </source>
</evidence>
<dbReference type="EMBL" id="AE000513">
    <property type="protein sequence ID" value="AAF11334.1"/>
    <property type="molecule type" value="Genomic_DNA"/>
</dbReference>
<dbReference type="PATRIC" id="fig|243230.17.peg.1984"/>
<dbReference type="OrthoDB" id="9979469at2"/>
<gene>
    <name evidence="2" type="ordered locus">DR_1772</name>
</gene>
<dbReference type="PIR" id="B75354">
    <property type="entry name" value="B75354"/>
</dbReference>
<dbReference type="Proteomes" id="UP000002524">
    <property type="component" value="Chromosome 1"/>
</dbReference>
<evidence type="ECO:0000256" key="1">
    <source>
        <dbReference type="SAM" id="MobiDB-lite"/>
    </source>
</evidence>
<name>Q9RTJ2_DEIRA</name>
<sequence length="135" mass="14722">MSVRGSSSEKVMGRRIKASAPARESHSSGKATVKEKGRRCHPALVAAAQADGMTFVAPSAPLRPSEPAPGMTVRQAHRYLLALARQQRPDWRDYPRAALHWLEDRQLIEPCRGAQGLEYVATRRGVQAVLGRAAA</sequence>
<dbReference type="EnsemblBacteria" id="AAF11334">
    <property type="protein sequence ID" value="AAF11334"/>
    <property type="gene ID" value="DR_1772"/>
</dbReference>
<proteinExistence type="predicted"/>
<keyword evidence="3" id="KW-1185">Reference proteome</keyword>
<evidence type="ECO:0000313" key="3">
    <source>
        <dbReference type="Proteomes" id="UP000002524"/>
    </source>
</evidence>
<dbReference type="HOGENOM" id="CLU_1882337_0_0_0"/>
<reference evidence="2 3" key="1">
    <citation type="journal article" date="1999" name="Science">
        <title>Genome sequence of the radioresistant bacterium Deinococcus radiodurans R1.</title>
        <authorList>
            <person name="White O."/>
            <person name="Eisen J.A."/>
            <person name="Heidelberg J.F."/>
            <person name="Hickey E.K."/>
            <person name="Peterson J.D."/>
            <person name="Dodson R.J."/>
            <person name="Haft D.H."/>
            <person name="Gwinn M.L."/>
            <person name="Nelson W.C."/>
            <person name="Richardson D.L."/>
            <person name="Moffat K.S."/>
            <person name="Qin H."/>
            <person name="Jiang L."/>
            <person name="Pamphile W."/>
            <person name="Crosby M."/>
            <person name="Shen M."/>
            <person name="Vamathevan J.J."/>
            <person name="Lam P."/>
            <person name="McDonald L."/>
            <person name="Utterback T."/>
            <person name="Zalewski C."/>
            <person name="Makarova K.S."/>
            <person name="Aravind L."/>
            <person name="Daly M.J."/>
            <person name="Minton K.W."/>
            <person name="Fleischmann R.D."/>
            <person name="Ketchum K.A."/>
            <person name="Nelson K.E."/>
            <person name="Salzberg S."/>
            <person name="Smith H.O."/>
            <person name="Venter J.C."/>
            <person name="Fraser C.M."/>
        </authorList>
    </citation>
    <scope>NUCLEOTIDE SEQUENCE [LARGE SCALE GENOMIC DNA]</scope>
    <source>
        <strain evidence="3">ATCC 13939 / DSM 20539 / JCM 16871 / LMG 4051 / NBRC 15346 / NCIMB 9279 / R1 / VKM B-1422</strain>
    </source>
</reference>